<name>A0AB34ICN3_PRYPA</name>
<feature type="coiled-coil region" evidence="1">
    <location>
        <begin position="392"/>
        <end position="419"/>
    </location>
</feature>
<evidence type="ECO:0000313" key="3">
    <source>
        <dbReference type="EMBL" id="KAL1495552.1"/>
    </source>
</evidence>
<feature type="region of interest" description="Disordered" evidence="2">
    <location>
        <begin position="47"/>
        <end position="67"/>
    </location>
</feature>
<dbReference type="Proteomes" id="UP001515480">
    <property type="component" value="Unassembled WGS sequence"/>
</dbReference>
<gene>
    <name evidence="3" type="ORF">AB1Y20_016915</name>
</gene>
<reference evidence="3 4" key="1">
    <citation type="journal article" date="2024" name="Science">
        <title>Giant polyketide synthase enzymes in the biosynthesis of giant marine polyether toxins.</title>
        <authorList>
            <person name="Fallon T.R."/>
            <person name="Shende V.V."/>
            <person name="Wierzbicki I.H."/>
            <person name="Pendleton A.L."/>
            <person name="Watervoot N.F."/>
            <person name="Auber R.P."/>
            <person name="Gonzalez D.J."/>
            <person name="Wisecaver J.H."/>
            <person name="Moore B.S."/>
        </authorList>
    </citation>
    <scope>NUCLEOTIDE SEQUENCE [LARGE SCALE GENOMIC DNA]</scope>
    <source>
        <strain evidence="3 4">12B1</strain>
    </source>
</reference>
<proteinExistence type="predicted"/>
<comment type="caution">
    <text evidence="3">The sequence shown here is derived from an EMBL/GenBank/DDBJ whole genome shotgun (WGS) entry which is preliminary data.</text>
</comment>
<sequence length="525" mass="57906">MLEQLRATVGPGQQAACSESCSSRSEWETEEEQCAASQTTAMVVHRSGAAASPGRGPIPAASSYPSSRRLREQSFAEDTQRLHELFASGEPCDSQLEVEAPFDTALDGTHPHTMPREAACSPELVSDSEWRGAGALDVPELSPARAPSSELFATTASSLARLESQMLRDSPEAARAALPAAECSVVATTVRVVAHIWPLDHLSRAQPVVQSVTIPICPVGDEPRLRAQLSRCRAQLHAAQLEVKRTAGELSTTQHQLAQQDQKVKSPAFVSQERDANYMRRRMERLEVRLDSTHTPEEVHGKLNQLAEARLNELEEELQKKNQQVHQLQSATWGAWAQDMAVDAEIKRLQEELSQAHTTNVRLEKDLSKEKHGAAKAGEQAAAELFKTLKRAKEAEAQSHELGNKLKALEAAHDALSKEVRGFLTVHVRTDARIGVLRCGPHALARATRIENLQERERNLLVELDSRDESLRLAAAQKETLEEEMLWLRRGSSSAKLSTQYDEQLALLQQRSAAQAAEYAQDIPM</sequence>
<evidence type="ECO:0000256" key="2">
    <source>
        <dbReference type="SAM" id="MobiDB-lite"/>
    </source>
</evidence>
<organism evidence="3 4">
    <name type="scientific">Prymnesium parvum</name>
    <name type="common">Toxic golden alga</name>
    <dbReference type="NCBI Taxonomy" id="97485"/>
    <lineage>
        <taxon>Eukaryota</taxon>
        <taxon>Haptista</taxon>
        <taxon>Haptophyta</taxon>
        <taxon>Prymnesiophyceae</taxon>
        <taxon>Prymnesiales</taxon>
        <taxon>Prymnesiaceae</taxon>
        <taxon>Prymnesium</taxon>
    </lineage>
</organism>
<keyword evidence="4" id="KW-1185">Reference proteome</keyword>
<evidence type="ECO:0000256" key="1">
    <source>
        <dbReference type="SAM" id="Coils"/>
    </source>
</evidence>
<evidence type="ECO:0008006" key="5">
    <source>
        <dbReference type="Google" id="ProtNLM"/>
    </source>
</evidence>
<feature type="coiled-coil region" evidence="1">
    <location>
        <begin position="297"/>
        <end position="366"/>
    </location>
</feature>
<protein>
    <recommendedName>
        <fullName evidence="5">Centrosomal protein of 162 kDa</fullName>
    </recommendedName>
</protein>
<dbReference type="AlphaFoldDB" id="A0AB34ICN3"/>
<evidence type="ECO:0000313" key="4">
    <source>
        <dbReference type="Proteomes" id="UP001515480"/>
    </source>
</evidence>
<dbReference type="EMBL" id="JBGBPQ010000032">
    <property type="protein sequence ID" value="KAL1495552.1"/>
    <property type="molecule type" value="Genomic_DNA"/>
</dbReference>
<keyword evidence="1" id="KW-0175">Coiled coil</keyword>
<accession>A0AB34ICN3</accession>